<feature type="short sequence motif" description="GXGXXG" evidence="4">
    <location>
        <begin position="285"/>
        <end position="290"/>
    </location>
</feature>
<dbReference type="SUPFAM" id="SSF52151">
    <property type="entry name" value="FabD/lysophospholipase-like"/>
    <property type="match status" value="1"/>
</dbReference>
<proteinExistence type="predicted"/>
<dbReference type="PANTHER" id="PTHR14226">
    <property type="entry name" value="NEUROPATHY TARGET ESTERASE/SWISS CHEESE D.MELANOGASTER"/>
    <property type="match status" value="1"/>
</dbReference>
<dbReference type="Proteomes" id="UP000001449">
    <property type="component" value="Chromosome 5"/>
</dbReference>
<dbReference type="InParanoid" id="B8C393"/>
<sequence>MPVRALMLPPLLIPFLPSKSKAICIENATSMDQELVVEESTASDMEGDEVNHSSGIVLLEKNEEHTDLTAESLDAMDDGQDTRSVEVEVEIETDQADSEESLQVEINSRGDCQRKRRGFFKRRSRNGNADINQSNPAISKEETTCPVIVTNIEELRDAVLINKVPLRNVGFRFPVEGVGSEVVLQNPNMTSTLVQVSKSTGADGKKGAVFQRYDPVINGTLSSLLTCNVTSSSKLRNSTQYQKGIELITHHPVLSLVSERIKTNSTPGHRLPEQDSSHLALVIEGGGMRGAVSAGMAAALSTLDLLDVFDSIHGSSAGAIVGAYLVSRQLCTDVYTHIMPAAGSKFASKKRGMINFGVDWLGDLIERKVLSSSEKSEDKSPVTDKTVTATTDDTICKLVDEVCDVDIDGNGANGTVITSYQVWSWLWVVLEQNLVVEVVGWTTTTVKSCWNLQITYFPLHIRKLPDHFHLLPFDMEAFRANDKHQPLYVVASTVSEGGSGEMETVAFNSKDGDFFGLSEDAKKDANSSENAAAAKWYKRMWNLFQRAPYALYSIVSKALFTSDETAIESPAEHTILPPGSSAMYGFANRRKYKRKMELEERYYEPTGRVHNEGKTGLFPCLEASMLVPAAAGAPIQLLRSKNRILVEDRNPNRRFPRFMPRRQGVLTSYDKQKEAVSHLCYDAFCYEPIPYRSAVEKAGATHVLALRSRPDGCVVTTRQHMYERVVGPIYFRKYGMNNVAKLFSTGGSQYRYIEDVLTLDEGLAHGIAMGRNDKKDAKGVKVPPTDLFFGTDNADAIKSTDDWKRAHLLPITLPFGTPELPTLSQDKQEVLKAVRHGYAAAFDILAPIAGLPFDSTTIPGERVAELLFPDGEDDVDVLNKPVKVKPSYISRDKVSGERIEDEDSKRLSFAAWVIGKREKRRLAQQEIASHPDGALARTVERRSSLFHESDQYVRDDSNTLEWLETEALLAALPGFRGGRLEHIAESLLSEGRKNERELSGL</sequence>
<dbReference type="PANTHER" id="PTHR14226:SF64">
    <property type="entry name" value="PNPLA DOMAIN-CONTAINING PROTEIN"/>
    <property type="match status" value="1"/>
</dbReference>
<dbReference type="EMBL" id="CM000642">
    <property type="protein sequence ID" value="EED92522.1"/>
    <property type="molecule type" value="Genomic_DNA"/>
</dbReference>
<dbReference type="GO" id="GO:0016042">
    <property type="term" value="P:lipid catabolic process"/>
    <property type="evidence" value="ECO:0007669"/>
    <property type="project" value="UniProtKB-KW"/>
</dbReference>
<protein>
    <recommendedName>
        <fullName evidence="5">PNPLA domain-containing protein</fullName>
    </recommendedName>
</protein>
<dbReference type="GeneID" id="7445164"/>
<dbReference type="HOGENOM" id="CLU_299677_0_0_1"/>
<evidence type="ECO:0000256" key="3">
    <source>
        <dbReference type="ARBA" id="ARBA00023098"/>
    </source>
</evidence>
<evidence type="ECO:0000256" key="4">
    <source>
        <dbReference type="PROSITE-ProRule" id="PRU01161"/>
    </source>
</evidence>
<name>B8C393_THAPS</name>
<organism evidence="6 7">
    <name type="scientific">Thalassiosira pseudonana</name>
    <name type="common">Marine diatom</name>
    <name type="synonym">Cyclotella nana</name>
    <dbReference type="NCBI Taxonomy" id="35128"/>
    <lineage>
        <taxon>Eukaryota</taxon>
        <taxon>Sar</taxon>
        <taxon>Stramenopiles</taxon>
        <taxon>Ochrophyta</taxon>
        <taxon>Bacillariophyta</taxon>
        <taxon>Coscinodiscophyceae</taxon>
        <taxon>Thalassiosirophycidae</taxon>
        <taxon>Thalassiosirales</taxon>
        <taxon>Thalassiosiraceae</taxon>
        <taxon>Thalassiosira</taxon>
    </lineage>
</organism>
<dbReference type="PaxDb" id="35128-Thaps22809"/>
<dbReference type="OMA" id="YDAFCYE"/>
<dbReference type="GO" id="GO:0016298">
    <property type="term" value="F:lipase activity"/>
    <property type="evidence" value="ECO:0007669"/>
    <property type="project" value="UniProtKB-ARBA"/>
</dbReference>
<dbReference type="RefSeq" id="XP_002290770.1">
    <property type="nucleotide sequence ID" value="XM_002290734.1"/>
</dbReference>
<dbReference type="PROSITE" id="PS51635">
    <property type="entry name" value="PNPLA"/>
    <property type="match status" value="1"/>
</dbReference>
<evidence type="ECO:0000313" key="6">
    <source>
        <dbReference type="EMBL" id="EED92522.1"/>
    </source>
</evidence>
<evidence type="ECO:0000256" key="2">
    <source>
        <dbReference type="ARBA" id="ARBA00022963"/>
    </source>
</evidence>
<feature type="short sequence motif" description="GXSXG" evidence="4">
    <location>
        <begin position="314"/>
        <end position="318"/>
    </location>
</feature>
<dbReference type="KEGG" id="tps:THAPSDRAFT_22809"/>
<keyword evidence="2" id="KW-0442">Lipid degradation</keyword>
<reference evidence="6 7" key="2">
    <citation type="journal article" date="2008" name="Nature">
        <title>The Phaeodactylum genome reveals the evolutionary history of diatom genomes.</title>
        <authorList>
            <person name="Bowler C."/>
            <person name="Allen A.E."/>
            <person name="Badger J.H."/>
            <person name="Grimwood J."/>
            <person name="Jabbari K."/>
            <person name="Kuo A."/>
            <person name="Maheswari U."/>
            <person name="Martens C."/>
            <person name="Maumus F."/>
            <person name="Otillar R.P."/>
            <person name="Rayko E."/>
            <person name="Salamov A."/>
            <person name="Vandepoele K."/>
            <person name="Beszteri B."/>
            <person name="Gruber A."/>
            <person name="Heijde M."/>
            <person name="Katinka M."/>
            <person name="Mock T."/>
            <person name="Valentin K."/>
            <person name="Verret F."/>
            <person name="Berges J.A."/>
            <person name="Brownlee C."/>
            <person name="Cadoret J.P."/>
            <person name="Chiovitti A."/>
            <person name="Choi C.J."/>
            <person name="Coesel S."/>
            <person name="De Martino A."/>
            <person name="Detter J.C."/>
            <person name="Durkin C."/>
            <person name="Falciatore A."/>
            <person name="Fournet J."/>
            <person name="Haruta M."/>
            <person name="Huysman M.J."/>
            <person name="Jenkins B.D."/>
            <person name="Jiroutova K."/>
            <person name="Jorgensen R.E."/>
            <person name="Joubert Y."/>
            <person name="Kaplan A."/>
            <person name="Kroger N."/>
            <person name="Kroth P.G."/>
            <person name="La Roche J."/>
            <person name="Lindquist E."/>
            <person name="Lommer M."/>
            <person name="Martin-Jezequel V."/>
            <person name="Lopez P.J."/>
            <person name="Lucas S."/>
            <person name="Mangogna M."/>
            <person name="McGinnis K."/>
            <person name="Medlin L.K."/>
            <person name="Montsant A."/>
            <person name="Oudot-Le Secq M.P."/>
            <person name="Napoli C."/>
            <person name="Obornik M."/>
            <person name="Parker M.S."/>
            <person name="Petit J.L."/>
            <person name="Porcel B.M."/>
            <person name="Poulsen N."/>
            <person name="Robison M."/>
            <person name="Rychlewski L."/>
            <person name="Rynearson T.A."/>
            <person name="Schmutz J."/>
            <person name="Shapiro H."/>
            <person name="Siaut M."/>
            <person name="Stanley M."/>
            <person name="Sussman M.R."/>
            <person name="Taylor A.R."/>
            <person name="Vardi A."/>
            <person name="von Dassow P."/>
            <person name="Vyverman W."/>
            <person name="Willis A."/>
            <person name="Wyrwicz L.S."/>
            <person name="Rokhsar D.S."/>
            <person name="Weissenbach J."/>
            <person name="Armbrust E.V."/>
            <person name="Green B.R."/>
            <person name="Van de Peer Y."/>
            <person name="Grigoriev I.V."/>
        </authorList>
    </citation>
    <scope>NUCLEOTIDE SEQUENCE [LARGE SCALE GENOMIC DNA]</scope>
    <source>
        <strain evidence="6 7">CCMP1335</strain>
    </source>
</reference>
<keyword evidence="7" id="KW-1185">Reference proteome</keyword>
<dbReference type="InterPro" id="IPR050301">
    <property type="entry name" value="NTE"/>
</dbReference>
<dbReference type="GO" id="GO:0052689">
    <property type="term" value="F:carboxylic ester hydrolase activity"/>
    <property type="evidence" value="ECO:0007669"/>
    <property type="project" value="UniProtKB-ARBA"/>
</dbReference>
<evidence type="ECO:0000259" key="5">
    <source>
        <dbReference type="PROSITE" id="PS51635"/>
    </source>
</evidence>
<dbReference type="InterPro" id="IPR002641">
    <property type="entry name" value="PNPLA_dom"/>
</dbReference>
<evidence type="ECO:0000313" key="7">
    <source>
        <dbReference type="Proteomes" id="UP000001449"/>
    </source>
</evidence>
<gene>
    <name evidence="6" type="ORF">THAPSDRAFT_22809</name>
</gene>
<reference evidence="6 7" key="1">
    <citation type="journal article" date="2004" name="Science">
        <title>The genome of the diatom Thalassiosira pseudonana: ecology, evolution, and metabolism.</title>
        <authorList>
            <person name="Armbrust E.V."/>
            <person name="Berges J.A."/>
            <person name="Bowler C."/>
            <person name="Green B.R."/>
            <person name="Martinez D."/>
            <person name="Putnam N.H."/>
            <person name="Zhou S."/>
            <person name="Allen A.E."/>
            <person name="Apt K.E."/>
            <person name="Bechner M."/>
            <person name="Brzezinski M.A."/>
            <person name="Chaal B.K."/>
            <person name="Chiovitti A."/>
            <person name="Davis A.K."/>
            <person name="Demarest M.S."/>
            <person name="Detter J.C."/>
            <person name="Glavina T."/>
            <person name="Goodstein D."/>
            <person name="Hadi M.Z."/>
            <person name="Hellsten U."/>
            <person name="Hildebrand M."/>
            <person name="Jenkins B.D."/>
            <person name="Jurka J."/>
            <person name="Kapitonov V.V."/>
            <person name="Kroger N."/>
            <person name="Lau W.W."/>
            <person name="Lane T.W."/>
            <person name="Larimer F.W."/>
            <person name="Lippmeier J.C."/>
            <person name="Lucas S."/>
            <person name="Medina M."/>
            <person name="Montsant A."/>
            <person name="Obornik M."/>
            <person name="Parker M.S."/>
            <person name="Palenik B."/>
            <person name="Pazour G.J."/>
            <person name="Richardson P.M."/>
            <person name="Rynearson T.A."/>
            <person name="Saito M.A."/>
            <person name="Schwartz D.C."/>
            <person name="Thamatrakoln K."/>
            <person name="Valentin K."/>
            <person name="Vardi A."/>
            <person name="Wilkerson F.P."/>
            <person name="Rokhsar D.S."/>
        </authorList>
    </citation>
    <scope>NUCLEOTIDE SEQUENCE [LARGE SCALE GENOMIC DNA]</scope>
    <source>
        <strain evidence="6 7">CCMP1335</strain>
    </source>
</reference>
<feature type="domain" description="PNPLA" evidence="5">
    <location>
        <begin position="281"/>
        <end position="426"/>
    </location>
</feature>
<dbReference type="Gene3D" id="3.40.1090.10">
    <property type="entry name" value="Cytosolic phospholipase A2 catalytic domain"/>
    <property type="match status" value="1"/>
</dbReference>
<dbReference type="eggNOG" id="ENOG502RVW4">
    <property type="taxonomic scope" value="Eukaryota"/>
</dbReference>
<accession>B8C393</accession>
<dbReference type="AlphaFoldDB" id="B8C393"/>
<evidence type="ECO:0000256" key="1">
    <source>
        <dbReference type="ARBA" id="ARBA00022801"/>
    </source>
</evidence>
<comment type="caution">
    <text evidence="4">Lacks conserved residue(s) required for the propagation of feature annotation.</text>
</comment>
<dbReference type="Pfam" id="PF01734">
    <property type="entry name" value="Patatin"/>
    <property type="match status" value="1"/>
</dbReference>
<keyword evidence="1" id="KW-0378">Hydrolase</keyword>
<dbReference type="InterPro" id="IPR016035">
    <property type="entry name" value="Acyl_Trfase/lysoPLipase"/>
</dbReference>
<keyword evidence="3" id="KW-0443">Lipid metabolism</keyword>